<name>A0A6J4QY95_9ACTN</name>
<dbReference type="NCBIfam" id="NF033551">
    <property type="entry name" value="transpos_IS1182"/>
    <property type="match status" value="1"/>
</dbReference>
<feature type="region of interest" description="Disordered" evidence="1">
    <location>
        <begin position="248"/>
        <end position="302"/>
    </location>
</feature>
<sequence length="584" mass="65392">MMRRRSDLPPADPQPWSEMIPADSFYARLAKWRDVLVDDEDYAPLYKDSPRGRPSIPPSMVVLAMLLEYYDDCSDAEAEQRMRFDLRWKHALGLGLQEAGFDATVLCRFRRKLLERGLERNLFERLVKAARGAGLITKDAAQLLDSSHILGAAGARDTYTLIRGAIRKLLRSLGYASTSTAGLPERLWWYIDLAAPEKPEIDWSDPEARAVHLKEIILDGREALSLARSANASPAANEASALLSKIVSDDIEEGPPPPPKRKGRPPKTKPEAKDEEAERLPSSERNTAPAEDHGPRLRRGVAKDRVLSVVDPQMRCGHKSQPQAWVGYKVHIAEEPESELITEVGVRPANEYDAEAASPIMKRQKESTGLRPKELLCDGAYGSADVRAKLGELGVRVVAKLRPLTDAKHFRKDEFEIDLRANDGEGSVSCPAGVTTTDYRMARDGWYRPVKLFRFPREACDGCTLKELCLGGPNGRADNPVRLPPGRQVQMHYHEEVLQKARAEQRTVEQKKALRDKLRPRAKVERKISEVMRLHGLRRGRYFGEQKTDLQAVMTATMVNSKRLFTLTDGTADLAEALREESAA</sequence>
<dbReference type="Pfam" id="PF13751">
    <property type="entry name" value="DDE_Tnp_1_6"/>
    <property type="match status" value="1"/>
</dbReference>
<dbReference type="InterPro" id="IPR008490">
    <property type="entry name" value="Transposase_InsH_N"/>
</dbReference>
<evidence type="ECO:0000256" key="1">
    <source>
        <dbReference type="SAM" id="MobiDB-lite"/>
    </source>
</evidence>
<dbReference type="PANTHER" id="PTHR35604">
    <property type="entry name" value="TRANSPOSASE INSH FOR INSERTION SEQUENCE ELEMENT IS5A-RELATED"/>
    <property type="match status" value="1"/>
</dbReference>
<dbReference type="AlphaFoldDB" id="A0A6J4QY95"/>
<dbReference type="Pfam" id="PF05598">
    <property type="entry name" value="DUF772"/>
    <property type="match status" value="1"/>
</dbReference>
<evidence type="ECO:0000259" key="2">
    <source>
        <dbReference type="Pfam" id="PF05598"/>
    </source>
</evidence>
<reference evidence="4" key="1">
    <citation type="submission" date="2020-02" db="EMBL/GenBank/DDBJ databases">
        <authorList>
            <person name="Meier V. D."/>
        </authorList>
    </citation>
    <scope>NUCLEOTIDE SEQUENCE</scope>
    <source>
        <strain evidence="4">AVDCRST_MAG58</strain>
    </source>
</reference>
<feature type="compositionally biased region" description="Basic and acidic residues" evidence="1">
    <location>
        <begin position="268"/>
        <end position="282"/>
    </location>
</feature>
<gene>
    <name evidence="4" type="ORF">AVDCRST_MAG58-1956</name>
</gene>
<feature type="domain" description="Transposase InsH N-terminal" evidence="2">
    <location>
        <begin position="16"/>
        <end position="111"/>
    </location>
</feature>
<organism evidence="4">
    <name type="scientific">uncultured Rubrobacteraceae bacterium</name>
    <dbReference type="NCBI Taxonomy" id="349277"/>
    <lineage>
        <taxon>Bacteria</taxon>
        <taxon>Bacillati</taxon>
        <taxon>Actinomycetota</taxon>
        <taxon>Rubrobacteria</taxon>
        <taxon>Rubrobacterales</taxon>
        <taxon>Rubrobacteraceae</taxon>
        <taxon>environmental samples</taxon>
    </lineage>
</organism>
<evidence type="ECO:0000259" key="3">
    <source>
        <dbReference type="Pfam" id="PF13751"/>
    </source>
</evidence>
<protein>
    <recommendedName>
        <fullName evidence="5">Transposase</fullName>
    </recommendedName>
</protein>
<accession>A0A6J4QY95</accession>
<dbReference type="PANTHER" id="PTHR35604:SF2">
    <property type="entry name" value="TRANSPOSASE INSH FOR INSERTION SEQUENCE ELEMENT IS5A-RELATED"/>
    <property type="match status" value="1"/>
</dbReference>
<dbReference type="EMBL" id="CADCVF010000042">
    <property type="protein sequence ID" value="CAA9458496.1"/>
    <property type="molecule type" value="Genomic_DNA"/>
</dbReference>
<feature type="domain" description="Transposase DDE" evidence="3">
    <location>
        <begin position="429"/>
        <end position="564"/>
    </location>
</feature>
<dbReference type="InterPro" id="IPR047629">
    <property type="entry name" value="IS1182_transpos"/>
</dbReference>
<evidence type="ECO:0008006" key="5">
    <source>
        <dbReference type="Google" id="ProtNLM"/>
    </source>
</evidence>
<proteinExistence type="predicted"/>
<evidence type="ECO:0000313" key="4">
    <source>
        <dbReference type="EMBL" id="CAA9458496.1"/>
    </source>
</evidence>
<feature type="compositionally biased region" description="Basic and acidic residues" evidence="1">
    <location>
        <begin position="290"/>
        <end position="302"/>
    </location>
</feature>
<dbReference type="InterPro" id="IPR025668">
    <property type="entry name" value="Tnp_DDE_dom"/>
</dbReference>